<evidence type="ECO:0000256" key="6">
    <source>
        <dbReference type="ARBA" id="ARBA00022833"/>
    </source>
</evidence>
<feature type="domain" description="Opacity-associated protein A LysM-like" evidence="9">
    <location>
        <begin position="5"/>
        <end position="85"/>
    </location>
</feature>
<feature type="domain" description="M23ase beta-sheet core" evidence="8">
    <location>
        <begin position="226"/>
        <end position="320"/>
    </location>
</feature>
<gene>
    <name evidence="11" type="ORF">ASB58_10520</name>
</gene>
<dbReference type="InterPro" id="IPR045834">
    <property type="entry name" value="Csd3_N2"/>
</dbReference>
<dbReference type="Pfam" id="PF01551">
    <property type="entry name" value="Peptidase_M23"/>
    <property type="match status" value="1"/>
</dbReference>
<dbReference type="Pfam" id="PF04225">
    <property type="entry name" value="LysM_OapA"/>
    <property type="match status" value="1"/>
</dbReference>
<dbReference type="GO" id="GO:0006508">
    <property type="term" value="P:proteolysis"/>
    <property type="evidence" value="ECO:0007669"/>
    <property type="project" value="UniProtKB-KW"/>
</dbReference>
<dbReference type="InterPro" id="IPR016047">
    <property type="entry name" value="M23ase_b-sheet_dom"/>
</dbReference>
<evidence type="ECO:0000259" key="8">
    <source>
        <dbReference type="Pfam" id="PF01551"/>
    </source>
</evidence>
<evidence type="ECO:0000256" key="1">
    <source>
        <dbReference type="ARBA" id="ARBA00001947"/>
    </source>
</evidence>
<evidence type="ECO:0000313" key="12">
    <source>
        <dbReference type="Proteomes" id="UP000265411"/>
    </source>
</evidence>
<protein>
    <recommendedName>
        <fullName evidence="13">Peptidase M23</fullName>
    </recommendedName>
</protein>
<evidence type="ECO:0000259" key="10">
    <source>
        <dbReference type="Pfam" id="PF19425"/>
    </source>
</evidence>
<evidence type="ECO:0008006" key="13">
    <source>
        <dbReference type="Google" id="ProtNLM"/>
    </source>
</evidence>
<comment type="caution">
    <text evidence="11">The sequence shown here is derived from an EMBL/GenBank/DDBJ whole genome shotgun (WGS) entry which is preliminary data.</text>
</comment>
<keyword evidence="3" id="KW-0645">Protease</keyword>
<dbReference type="FunFam" id="2.70.70.10:FF:000002">
    <property type="entry name" value="Murein DD-endopeptidase MepM"/>
    <property type="match status" value="1"/>
</dbReference>
<dbReference type="PANTHER" id="PTHR21666">
    <property type="entry name" value="PEPTIDASE-RELATED"/>
    <property type="match status" value="1"/>
</dbReference>
<dbReference type="Gene3D" id="3.10.450.350">
    <property type="match status" value="2"/>
</dbReference>
<dbReference type="PANTHER" id="PTHR21666:SF292">
    <property type="entry name" value="MUREIN DD-ENDOPEPTIDASE MEPM"/>
    <property type="match status" value="1"/>
</dbReference>
<dbReference type="Gene3D" id="2.70.70.10">
    <property type="entry name" value="Glucose Permease (Domain IIA)"/>
    <property type="match status" value="1"/>
</dbReference>
<accession>A0A395R2I1</accession>
<sequence length="369" mass="40845">MDEAWVIQAGDTLSGIFSQRNIDVATMNAVLAADQELLALDVLKPGNTLYFEQALTSGELLSLSLNVHPGKTIHYRRLPDGSFEFAEEIKPSRWQQDVFSAQIRGSFYASASQTGLTDGEILQAQRILEERVNFQRDIHKNDLFEIVLSREMVDAGATGQTRIEAIRLQGAKLAQSAFLHSDGNYYNGNGESLSRAFLRRPTQRNYRVSSPFNLRRLHPVTKRIAPHLGVDFAMPVGTPVLSTGDGVVSRIGNHPYAGRYIEVEHPGHFKTRYLHLSQVQVQRGQRVSRGERIALSGNTGRSTGPHLHFELHVNNRPVDPLTADIPTATHIPANEMPVFRNRVAVLMAVMDNSEQLAASMEPNVHGAGG</sequence>
<dbReference type="InterPro" id="IPR050570">
    <property type="entry name" value="Cell_wall_metabolism_enzyme"/>
</dbReference>
<feature type="domain" description="Csd3-like second N-terminal" evidence="10">
    <location>
        <begin position="93"/>
        <end position="213"/>
    </location>
</feature>
<keyword evidence="7" id="KW-0482">Metalloprotease</keyword>
<proteinExistence type="predicted"/>
<evidence type="ECO:0000313" key="11">
    <source>
        <dbReference type="EMBL" id="RGP54315.1"/>
    </source>
</evidence>
<keyword evidence="4" id="KW-0479">Metal-binding</keyword>
<keyword evidence="5" id="KW-0378">Hydrolase</keyword>
<evidence type="ECO:0000256" key="7">
    <source>
        <dbReference type="ARBA" id="ARBA00023049"/>
    </source>
</evidence>
<comment type="cofactor">
    <cofactor evidence="1">
        <name>Zn(2+)</name>
        <dbReference type="ChEBI" id="CHEBI:29105"/>
    </cofactor>
</comment>
<evidence type="ECO:0000256" key="3">
    <source>
        <dbReference type="ARBA" id="ARBA00022670"/>
    </source>
</evidence>
<dbReference type="CDD" id="cd12797">
    <property type="entry name" value="M23_peptidase"/>
    <property type="match status" value="1"/>
</dbReference>
<comment type="subcellular location">
    <subcellularLocation>
        <location evidence="2">Cell envelope</location>
    </subcellularLocation>
</comment>
<dbReference type="EMBL" id="LMAZ01000003">
    <property type="protein sequence ID" value="RGP54315.1"/>
    <property type="molecule type" value="Genomic_DNA"/>
</dbReference>
<dbReference type="Pfam" id="PF19425">
    <property type="entry name" value="Csd3_N2"/>
    <property type="match status" value="1"/>
</dbReference>
<evidence type="ECO:0000259" key="9">
    <source>
        <dbReference type="Pfam" id="PF04225"/>
    </source>
</evidence>
<evidence type="ECO:0000256" key="4">
    <source>
        <dbReference type="ARBA" id="ARBA00022723"/>
    </source>
</evidence>
<dbReference type="GO" id="GO:0042834">
    <property type="term" value="F:peptidoglycan binding"/>
    <property type="evidence" value="ECO:0007669"/>
    <property type="project" value="InterPro"/>
</dbReference>
<dbReference type="AlphaFoldDB" id="A0A395R2I1"/>
<keyword evidence="12" id="KW-1185">Reference proteome</keyword>
<dbReference type="InterPro" id="IPR007340">
    <property type="entry name" value="LysM_Opacity-associatedA"/>
</dbReference>
<evidence type="ECO:0000256" key="5">
    <source>
        <dbReference type="ARBA" id="ARBA00022801"/>
    </source>
</evidence>
<dbReference type="GO" id="GO:0004222">
    <property type="term" value="F:metalloendopeptidase activity"/>
    <property type="evidence" value="ECO:0007669"/>
    <property type="project" value="TreeGrafter"/>
</dbReference>
<reference evidence="11 12" key="1">
    <citation type="journal article" date="2018" name="Syst. Appl. Microbiol.">
        <title>Pseudomonas gallaeciensis sp. nov., isolated from crude-oil-contaminated intertidal sand samples after the Prestige oil spill.</title>
        <authorList>
            <person name="Mulet M."/>
            <person name="Sanchez D."/>
            <person name="Rodriguez A.C."/>
            <person name="Nogales B."/>
            <person name="Bosch R."/>
            <person name="Busquets A."/>
            <person name="Gomila M."/>
            <person name="Lalucat J."/>
            <person name="Garcia-Valdes E."/>
        </authorList>
    </citation>
    <scope>NUCLEOTIDE SEQUENCE [LARGE SCALE GENOMIC DNA]</scope>
    <source>
        <strain evidence="11 12">V113</strain>
    </source>
</reference>
<evidence type="ECO:0000256" key="2">
    <source>
        <dbReference type="ARBA" id="ARBA00004196"/>
    </source>
</evidence>
<name>A0A395R2I1_9PSED</name>
<dbReference type="SUPFAM" id="SSF51261">
    <property type="entry name" value="Duplicated hybrid motif"/>
    <property type="match status" value="1"/>
</dbReference>
<dbReference type="RefSeq" id="WP_181977921.1">
    <property type="nucleotide sequence ID" value="NZ_LMAZ01000003.1"/>
</dbReference>
<dbReference type="GO" id="GO:0046872">
    <property type="term" value="F:metal ion binding"/>
    <property type="evidence" value="ECO:0007669"/>
    <property type="project" value="UniProtKB-KW"/>
</dbReference>
<organism evidence="11 12">
    <name type="scientific">Pseudomonas abyssi</name>
    <dbReference type="NCBI Taxonomy" id="170540"/>
    <lineage>
        <taxon>Bacteria</taxon>
        <taxon>Pseudomonadati</taxon>
        <taxon>Pseudomonadota</taxon>
        <taxon>Gammaproteobacteria</taxon>
        <taxon>Pseudomonadales</taxon>
        <taxon>Pseudomonadaceae</taxon>
        <taxon>Pseudomonas</taxon>
    </lineage>
</organism>
<dbReference type="InterPro" id="IPR011055">
    <property type="entry name" value="Dup_hybrid_motif"/>
</dbReference>
<dbReference type="Proteomes" id="UP000265411">
    <property type="component" value="Unassembled WGS sequence"/>
</dbReference>
<dbReference type="GO" id="GO:0030313">
    <property type="term" value="C:cell envelope"/>
    <property type="evidence" value="ECO:0007669"/>
    <property type="project" value="UniProtKB-SubCell"/>
</dbReference>
<keyword evidence="6" id="KW-0862">Zinc</keyword>